<dbReference type="InParanoid" id="F4RWI7"/>
<dbReference type="EMBL" id="GL883125">
    <property type="protein sequence ID" value="EGG03314.1"/>
    <property type="molecule type" value="Genomic_DNA"/>
</dbReference>
<dbReference type="RefSeq" id="XP_007413449.1">
    <property type="nucleotide sequence ID" value="XM_007413387.1"/>
</dbReference>
<protein>
    <submittedName>
        <fullName evidence="1">Uncharacterized protein</fullName>
    </submittedName>
</protein>
<dbReference type="KEGG" id="mlr:MELLADRAFT_109455"/>
<dbReference type="AlphaFoldDB" id="F4RWI7"/>
<keyword evidence="2" id="KW-1185">Reference proteome</keyword>
<accession>F4RWI7</accession>
<evidence type="ECO:0000313" key="2">
    <source>
        <dbReference type="Proteomes" id="UP000001072"/>
    </source>
</evidence>
<reference evidence="2" key="1">
    <citation type="journal article" date="2011" name="Proc. Natl. Acad. Sci. U.S.A.">
        <title>Obligate biotrophy features unraveled by the genomic analysis of rust fungi.</title>
        <authorList>
            <person name="Duplessis S."/>
            <person name="Cuomo C.A."/>
            <person name="Lin Y.-C."/>
            <person name="Aerts A."/>
            <person name="Tisserant E."/>
            <person name="Veneault-Fourrey C."/>
            <person name="Joly D.L."/>
            <person name="Hacquard S."/>
            <person name="Amselem J."/>
            <person name="Cantarel B.L."/>
            <person name="Chiu R."/>
            <person name="Coutinho P.M."/>
            <person name="Feau N."/>
            <person name="Field M."/>
            <person name="Frey P."/>
            <person name="Gelhaye E."/>
            <person name="Goldberg J."/>
            <person name="Grabherr M.G."/>
            <person name="Kodira C.D."/>
            <person name="Kohler A."/>
            <person name="Kuees U."/>
            <person name="Lindquist E.A."/>
            <person name="Lucas S.M."/>
            <person name="Mago R."/>
            <person name="Mauceli E."/>
            <person name="Morin E."/>
            <person name="Murat C."/>
            <person name="Pangilinan J.L."/>
            <person name="Park R."/>
            <person name="Pearson M."/>
            <person name="Quesneville H."/>
            <person name="Rouhier N."/>
            <person name="Sakthikumar S."/>
            <person name="Salamov A.A."/>
            <person name="Schmutz J."/>
            <person name="Selles B."/>
            <person name="Shapiro H."/>
            <person name="Tanguay P."/>
            <person name="Tuskan G.A."/>
            <person name="Henrissat B."/>
            <person name="Van de Peer Y."/>
            <person name="Rouze P."/>
            <person name="Ellis J.G."/>
            <person name="Dodds P.N."/>
            <person name="Schein J.E."/>
            <person name="Zhong S."/>
            <person name="Hamelin R.C."/>
            <person name="Grigoriev I.V."/>
            <person name="Szabo L.J."/>
            <person name="Martin F."/>
        </authorList>
    </citation>
    <scope>NUCLEOTIDE SEQUENCE [LARGE SCALE GENOMIC DNA]</scope>
    <source>
        <strain evidence="2">98AG31 / pathotype 3-4-7</strain>
    </source>
</reference>
<evidence type="ECO:0000313" key="1">
    <source>
        <dbReference type="EMBL" id="EGG03314.1"/>
    </source>
</evidence>
<gene>
    <name evidence="1" type="ORF">MELLADRAFT_109455</name>
</gene>
<dbReference type="HOGENOM" id="CLU_1886217_0_0_1"/>
<sequence>MSKGKTQVHWVHSITRLAEYLATIHQVDQVTLRRKLDLKTVVMVNISVWYDGILENADYKSLTKRADLLALGICTTMRVTFVIGATYTMPFHSTDVAGSICLSKCDRGEQTDHDSEEESHLIDRVNLAAKSRFRR</sequence>
<dbReference type="VEuPathDB" id="FungiDB:MELLADRAFT_109455"/>
<dbReference type="Proteomes" id="UP000001072">
    <property type="component" value="Unassembled WGS sequence"/>
</dbReference>
<proteinExistence type="predicted"/>
<name>F4RWI7_MELLP</name>
<organism evidence="2">
    <name type="scientific">Melampsora larici-populina (strain 98AG31 / pathotype 3-4-7)</name>
    <name type="common">Poplar leaf rust fungus</name>
    <dbReference type="NCBI Taxonomy" id="747676"/>
    <lineage>
        <taxon>Eukaryota</taxon>
        <taxon>Fungi</taxon>
        <taxon>Dikarya</taxon>
        <taxon>Basidiomycota</taxon>
        <taxon>Pucciniomycotina</taxon>
        <taxon>Pucciniomycetes</taxon>
        <taxon>Pucciniales</taxon>
        <taxon>Melampsoraceae</taxon>
        <taxon>Melampsora</taxon>
    </lineage>
</organism>
<dbReference type="GeneID" id="18923770"/>